<accession>A0A168RGL8</accession>
<protein>
    <recommendedName>
        <fullName evidence="6">Acetate kinase</fullName>
        <ecNumber evidence="6">2.7.2.1</ecNumber>
    </recommendedName>
    <alternativeName>
        <fullName evidence="6">Acetokinase</fullName>
    </alternativeName>
</protein>
<keyword evidence="9" id="KW-1185">Reference proteome</keyword>
<comment type="catalytic activity">
    <reaction evidence="6">
        <text>acetate + ATP = acetyl phosphate + ADP</text>
        <dbReference type="Rhea" id="RHEA:11352"/>
        <dbReference type="ChEBI" id="CHEBI:22191"/>
        <dbReference type="ChEBI" id="CHEBI:30089"/>
        <dbReference type="ChEBI" id="CHEBI:30616"/>
        <dbReference type="ChEBI" id="CHEBI:456216"/>
        <dbReference type="EC" id="2.7.2.1"/>
    </reaction>
</comment>
<dbReference type="GO" id="GO:0008776">
    <property type="term" value="F:acetate kinase activity"/>
    <property type="evidence" value="ECO:0007669"/>
    <property type="project" value="UniProtKB-UniRule"/>
</dbReference>
<dbReference type="InterPro" id="IPR023865">
    <property type="entry name" value="Aliphatic_acid_kinase_CS"/>
</dbReference>
<feature type="binding site" evidence="6">
    <location>
        <position position="10"/>
    </location>
    <ligand>
        <name>Mg(2+)</name>
        <dbReference type="ChEBI" id="CHEBI:18420"/>
    </ligand>
</feature>
<dbReference type="InterPro" id="IPR004372">
    <property type="entry name" value="Ac/propionate_kinase"/>
</dbReference>
<dbReference type="OrthoDB" id="9802453at2"/>
<comment type="caution">
    <text evidence="8">The sequence shown here is derived from an EMBL/GenBank/DDBJ whole genome shotgun (WGS) entry which is preliminary data.</text>
</comment>
<feature type="site" description="Transition state stabilizer" evidence="6">
    <location>
        <position position="180"/>
    </location>
</feature>
<comment type="subcellular location">
    <subcellularLocation>
        <location evidence="6">Cytoplasm</location>
    </subcellularLocation>
</comment>
<name>A0A168RGL8_9BACT</name>
<proteinExistence type="inferred from homology"/>
<dbReference type="PRINTS" id="PR00471">
    <property type="entry name" value="ACETATEKNASE"/>
</dbReference>
<keyword evidence="6" id="KW-0479">Metal-binding</keyword>
<feature type="binding site" evidence="6">
    <location>
        <position position="383"/>
    </location>
    <ligand>
        <name>Mg(2+)</name>
        <dbReference type="ChEBI" id="CHEBI:18420"/>
    </ligand>
</feature>
<dbReference type="GO" id="GO:0006083">
    <property type="term" value="P:acetate metabolic process"/>
    <property type="evidence" value="ECO:0007669"/>
    <property type="project" value="TreeGrafter"/>
</dbReference>
<dbReference type="SUPFAM" id="SSF53067">
    <property type="entry name" value="Actin-like ATPase domain"/>
    <property type="match status" value="2"/>
</dbReference>
<dbReference type="HAMAP" id="MF_00020">
    <property type="entry name" value="Acetate_kinase"/>
    <property type="match status" value="1"/>
</dbReference>
<reference evidence="8 9" key="1">
    <citation type="submission" date="2016-03" db="EMBL/GenBank/DDBJ databases">
        <title>Genome sequence of Mycoplasma gallinarum strain Mgn_IPT.</title>
        <authorList>
            <person name="Yacoub E."/>
            <person name="Sirand-Pugnet P."/>
            <person name="Barre A."/>
            <person name="Maurier F."/>
            <person name="Blanchard A."/>
            <person name="Ben Abdelmoumen B.M."/>
        </authorList>
    </citation>
    <scope>NUCLEOTIDE SEQUENCE [LARGE SCALE GENOMIC DNA]</scope>
    <source>
        <strain evidence="8 9">Mgn_IPT</strain>
    </source>
</reference>
<evidence type="ECO:0000256" key="1">
    <source>
        <dbReference type="ARBA" id="ARBA00008748"/>
    </source>
</evidence>
<sequence>MNNQKLLVVNSGSSSIKIQLFNKEDLSVIASGLAERITSPDGQIEIKFNGEKFTRVNVMPNHKVAVEELLDFMEEINLVNNPQEIEIIGFRVVHGGTYFKHSTILDNEAINLIDKCSIYAPLHNPGALQAINAFKEVMPHAKLSATFDTTFHTTIPDLNAIYPIPYEWTKEYGIRRYGAHGISHNYITLKLAEILNKEKVNLISMHIGSGASIAAVENSQSIDTSMGLTPLAGIMMGTRSGDIDPSIIEFVSRQTGMDVFEITNILNKKSGLLGVSQLSNDTRDIDKAIHEGNQQAQFAFDLYVQKIVDYVANYANKVPNLDALVFTAGVGENSPELRSAVVNKLKFANIKLDEDKNKERVGQFALISSPESEIKVYVIRTNEELLIAQNALELFN</sequence>
<dbReference type="AlphaFoldDB" id="A0A168RGL8"/>
<feature type="binding site" evidence="6">
    <location>
        <begin position="329"/>
        <end position="333"/>
    </location>
    <ligand>
        <name>ATP</name>
        <dbReference type="ChEBI" id="CHEBI:30616"/>
    </ligand>
</feature>
<dbReference type="PROSITE" id="PS01075">
    <property type="entry name" value="ACETATE_KINASE_1"/>
    <property type="match status" value="1"/>
</dbReference>
<dbReference type="CDD" id="cd24010">
    <property type="entry name" value="ASKHA_NBD_AcK_PK"/>
    <property type="match status" value="1"/>
</dbReference>
<dbReference type="NCBIfam" id="TIGR00016">
    <property type="entry name" value="ackA"/>
    <property type="match status" value="1"/>
</dbReference>
<feature type="binding site" evidence="6">
    <location>
        <begin position="281"/>
        <end position="283"/>
    </location>
    <ligand>
        <name>ATP</name>
        <dbReference type="ChEBI" id="CHEBI:30616"/>
    </ligand>
</feature>
<dbReference type="STRING" id="29557.MGALLINA_02980"/>
<evidence type="ECO:0000256" key="6">
    <source>
        <dbReference type="HAMAP-Rule" id="MF_00020"/>
    </source>
</evidence>
<dbReference type="InterPro" id="IPR043129">
    <property type="entry name" value="ATPase_NBD"/>
</dbReference>
<comment type="cofactor">
    <cofactor evidence="6">
        <name>Mg(2+)</name>
        <dbReference type="ChEBI" id="CHEBI:18420"/>
    </cofactor>
    <cofactor evidence="6">
        <name>Mn(2+)</name>
        <dbReference type="ChEBI" id="CHEBI:29035"/>
    </cofactor>
    <text evidence="6">Mg(2+). Can also accept Mn(2+).</text>
</comment>
<keyword evidence="5 6" id="KW-0067">ATP-binding</keyword>
<evidence type="ECO:0000256" key="2">
    <source>
        <dbReference type="ARBA" id="ARBA00022679"/>
    </source>
</evidence>
<evidence type="ECO:0000256" key="5">
    <source>
        <dbReference type="ARBA" id="ARBA00022840"/>
    </source>
</evidence>
<comment type="function">
    <text evidence="6">Catalyzes the formation of acetyl phosphate from acetate and ATP. Can also catalyze the reverse reaction.</text>
</comment>
<evidence type="ECO:0000256" key="3">
    <source>
        <dbReference type="ARBA" id="ARBA00022741"/>
    </source>
</evidence>
<comment type="pathway">
    <text evidence="6">Metabolic intermediate biosynthesis; acetyl-CoA biosynthesis; acetyl-CoA from acetate: step 1/2.</text>
</comment>
<dbReference type="PANTHER" id="PTHR21060">
    <property type="entry name" value="ACETATE KINASE"/>
    <property type="match status" value="1"/>
</dbReference>
<dbReference type="UniPathway" id="UPA00340">
    <property type="reaction ID" value="UER00458"/>
</dbReference>
<evidence type="ECO:0000256" key="4">
    <source>
        <dbReference type="ARBA" id="ARBA00022777"/>
    </source>
</evidence>
<keyword evidence="3 6" id="KW-0547">Nucleotide-binding</keyword>
<dbReference type="PANTHER" id="PTHR21060:SF15">
    <property type="entry name" value="ACETATE KINASE-RELATED"/>
    <property type="match status" value="1"/>
</dbReference>
<dbReference type="RefSeq" id="WP_063626091.1">
    <property type="nucleotide sequence ID" value="NZ_LVLH01000028.1"/>
</dbReference>
<comment type="subunit">
    <text evidence="6">Homodimer.</text>
</comment>
<dbReference type="InterPro" id="IPR000890">
    <property type="entry name" value="Aliphatic_acid_kin_short-chain"/>
</dbReference>
<dbReference type="GO" id="GO:0005524">
    <property type="term" value="F:ATP binding"/>
    <property type="evidence" value="ECO:0007669"/>
    <property type="project" value="UniProtKB-KW"/>
</dbReference>
<dbReference type="EC" id="2.7.2.1" evidence="6"/>
<feature type="binding site" evidence="6">
    <location>
        <position position="17"/>
    </location>
    <ligand>
        <name>ATP</name>
        <dbReference type="ChEBI" id="CHEBI:30616"/>
    </ligand>
</feature>
<evidence type="ECO:0000313" key="8">
    <source>
        <dbReference type="EMBL" id="OAB48966.1"/>
    </source>
</evidence>
<keyword evidence="6" id="KW-0460">Magnesium</keyword>
<feature type="active site" description="Proton donor/acceptor" evidence="6">
    <location>
        <position position="148"/>
    </location>
</feature>
<dbReference type="NCBIfam" id="NF005520">
    <property type="entry name" value="PRK07157.1"/>
    <property type="match status" value="1"/>
</dbReference>
<keyword evidence="4 6" id="KW-0418">Kinase</keyword>
<dbReference type="Pfam" id="PF00871">
    <property type="entry name" value="Acetate_kinase"/>
    <property type="match status" value="1"/>
</dbReference>
<organism evidence="8 9">
    <name type="scientific">Mycoplasmopsis gallinarum</name>
    <dbReference type="NCBI Taxonomy" id="29557"/>
    <lineage>
        <taxon>Bacteria</taxon>
        <taxon>Bacillati</taxon>
        <taxon>Mycoplasmatota</taxon>
        <taxon>Mycoplasmoidales</taxon>
        <taxon>Metamycoplasmataceae</taxon>
        <taxon>Mycoplasmopsis</taxon>
    </lineage>
</organism>
<dbReference type="Proteomes" id="UP000076983">
    <property type="component" value="Unassembled WGS sequence"/>
</dbReference>
<keyword evidence="2 6" id="KW-0808">Transferase</keyword>
<gene>
    <name evidence="8" type="primary">ackA_2</name>
    <name evidence="6" type="synonym">ackA</name>
    <name evidence="8" type="ORF">MGALLINA_02980</name>
</gene>
<dbReference type="PATRIC" id="fig|29557.3.peg.281"/>
<feature type="binding site" evidence="6">
    <location>
        <begin position="206"/>
        <end position="210"/>
    </location>
    <ligand>
        <name>ATP</name>
        <dbReference type="ChEBI" id="CHEBI:30616"/>
    </ligand>
</feature>
<dbReference type="Gene3D" id="3.30.420.40">
    <property type="match status" value="2"/>
</dbReference>
<evidence type="ECO:0000256" key="7">
    <source>
        <dbReference type="RuleBase" id="RU003835"/>
    </source>
</evidence>
<dbReference type="GO" id="GO:0000287">
    <property type="term" value="F:magnesium ion binding"/>
    <property type="evidence" value="ECO:0007669"/>
    <property type="project" value="UniProtKB-UniRule"/>
</dbReference>
<keyword evidence="6" id="KW-0963">Cytoplasm</keyword>
<dbReference type="GO" id="GO:0006085">
    <property type="term" value="P:acetyl-CoA biosynthetic process"/>
    <property type="evidence" value="ECO:0007669"/>
    <property type="project" value="UniProtKB-UniRule"/>
</dbReference>
<dbReference type="EMBL" id="LVLH01000028">
    <property type="protein sequence ID" value="OAB48966.1"/>
    <property type="molecule type" value="Genomic_DNA"/>
</dbReference>
<dbReference type="PIRSF" id="PIRSF000722">
    <property type="entry name" value="Acetate_prop_kin"/>
    <property type="match status" value="1"/>
</dbReference>
<feature type="binding site" evidence="6">
    <location>
        <position position="91"/>
    </location>
    <ligand>
        <name>substrate</name>
    </ligand>
</feature>
<evidence type="ECO:0000313" key="9">
    <source>
        <dbReference type="Proteomes" id="UP000076983"/>
    </source>
</evidence>
<feature type="site" description="Transition state stabilizer" evidence="6">
    <location>
        <position position="239"/>
    </location>
</feature>
<dbReference type="GO" id="GO:0005737">
    <property type="term" value="C:cytoplasm"/>
    <property type="evidence" value="ECO:0007669"/>
    <property type="project" value="UniProtKB-SubCell"/>
</dbReference>
<comment type="similarity">
    <text evidence="1 6 7">Belongs to the acetokinase family.</text>
</comment>